<dbReference type="HOGENOM" id="CLU_3199928_0_0_9"/>
<dbReference type="AlphaFoldDB" id="A8RBB7"/>
<accession>A8RBB7</accession>
<dbReference type="STRING" id="428127.EUBDOL_01043"/>
<reference evidence="1 2" key="1">
    <citation type="submission" date="2007-09" db="EMBL/GenBank/DDBJ databases">
        <title>Draft genome sequence of Eubacterium dolichum (DSM 3991).</title>
        <authorList>
            <person name="Sudarsanam P."/>
            <person name="Ley R."/>
            <person name="Guruge J."/>
            <person name="Turnbaugh P.J."/>
            <person name="Mahowald M."/>
            <person name="Liep D."/>
            <person name="Gordon J."/>
        </authorList>
    </citation>
    <scope>NUCLEOTIDE SEQUENCE [LARGE SCALE GENOMIC DNA]</scope>
    <source>
        <strain evidence="1 2">DSM 3991</strain>
    </source>
</reference>
<evidence type="ECO:0000313" key="2">
    <source>
        <dbReference type="Proteomes" id="UP000004090"/>
    </source>
</evidence>
<dbReference type="EMBL" id="ABAW02000019">
    <property type="protein sequence ID" value="EDP11123.1"/>
    <property type="molecule type" value="Genomic_DNA"/>
</dbReference>
<evidence type="ECO:0000313" key="1">
    <source>
        <dbReference type="EMBL" id="EDP11123.1"/>
    </source>
</evidence>
<dbReference type="Proteomes" id="UP000004090">
    <property type="component" value="Unassembled WGS sequence"/>
</dbReference>
<protein>
    <submittedName>
        <fullName evidence="1">Uncharacterized protein</fullName>
    </submittedName>
</protein>
<gene>
    <name evidence="1" type="ORF">EUBDOL_01043</name>
</gene>
<organism evidence="1 2">
    <name type="scientific">Amedibacillus dolichus DSM 3991</name>
    <dbReference type="NCBI Taxonomy" id="428127"/>
    <lineage>
        <taxon>Bacteria</taxon>
        <taxon>Bacillati</taxon>
        <taxon>Bacillota</taxon>
        <taxon>Erysipelotrichia</taxon>
        <taxon>Erysipelotrichales</taxon>
        <taxon>Erysipelotrichaceae</taxon>
        <taxon>Amedibacillus</taxon>
    </lineage>
</organism>
<reference evidence="1 2" key="2">
    <citation type="submission" date="2007-09" db="EMBL/GenBank/DDBJ databases">
        <authorList>
            <person name="Fulton L."/>
            <person name="Clifton S."/>
            <person name="Fulton B."/>
            <person name="Xu J."/>
            <person name="Minx P."/>
            <person name="Pepin K.H."/>
            <person name="Johnson M."/>
            <person name="Thiruvilangam P."/>
            <person name="Bhonagiri V."/>
            <person name="Nash W.E."/>
            <person name="Mardis E.R."/>
            <person name="Wilson R.K."/>
        </authorList>
    </citation>
    <scope>NUCLEOTIDE SEQUENCE [LARGE SCALE GENOMIC DNA]</scope>
    <source>
        <strain evidence="1 2">DSM 3991</strain>
    </source>
</reference>
<name>A8RBB7_9FIRM</name>
<proteinExistence type="predicted"/>
<comment type="caution">
    <text evidence="1">The sequence shown here is derived from an EMBL/GenBank/DDBJ whole genome shotgun (WGS) entry which is preliminary data.</text>
</comment>
<sequence>MKVTLPTASFLYLVHQFKQYKRFKVYRKEKVKQIRLGTFHLFNTL</sequence>